<dbReference type="STRING" id="105785.A0A2J7PCA6"/>
<evidence type="ECO:0000259" key="2">
    <source>
        <dbReference type="PROSITE" id="PS50119"/>
    </source>
</evidence>
<evidence type="ECO:0000313" key="4">
    <source>
        <dbReference type="Proteomes" id="UP000235965"/>
    </source>
</evidence>
<name>A0A2J7PCA6_9NEOP</name>
<dbReference type="InterPro" id="IPR000315">
    <property type="entry name" value="Znf_B-box"/>
</dbReference>
<protein>
    <recommendedName>
        <fullName evidence="2">B box-type domain-containing protein</fullName>
    </recommendedName>
</protein>
<evidence type="ECO:0000313" key="3">
    <source>
        <dbReference type="EMBL" id="PNF13973.1"/>
    </source>
</evidence>
<gene>
    <name evidence="3" type="ORF">B7P43_G08681</name>
</gene>
<keyword evidence="4" id="KW-1185">Reference proteome</keyword>
<keyword evidence="1" id="KW-0479">Metal-binding</keyword>
<dbReference type="InParanoid" id="A0A2J7PCA6"/>
<dbReference type="GO" id="GO:0008270">
    <property type="term" value="F:zinc ion binding"/>
    <property type="evidence" value="ECO:0007669"/>
    <property type="project" value="UniProtKB-KW"/>
</dbReference>
<comment type="caution">
    <text evidence="3">The sequence shown here is derived from an EMBL/GenBank/DDBJ whole genome shotgun (WGS) entry which is preliminary data.</text>
</comment>
<accession>A0A2J7PCA6</accession>
<dbReference type="Proteomes" id="UP000235965">
    <property type="component" value="Unassembled WGS sequence"/>
</dbReference>
<feature type="domain" description="B box-type" evidence="2">
    <location>
        <begin position="223"/>
        <end position="261"/>
    </location>
</feature>
<dbReference type="InterPro" id="IPR029526">
    <property type="entry name" value="PGBD"/>
</dbReference>
<dbReference type="Pfam" id="PF13843">
    <property type="entry name" value="DDE_Tnp_1_7"/>
    <property type="match status" value="1"/>
</dbReference>
<dbReference type="PANTHER" id="PTHR46599:SF3">
    <property type="entry name" value="PIGGYBAC TRANSPOSABLE ELEMENT-DERIVED PROTEIN 4"/>
    <property type="match status" value="1"/>
</dbReference>
<reference evidence="3 4" key="1">
    <citation type="submission" date="2017-12" db="EMBL/GenBank/DDBJ databases">
        <title>Hemimetabolous genomes reveal molecular basis of termite eusociality.</title>
        <authorList>
            <person name="Harrison M.C."/>
            <person name="Jongepier E."/>
            <person name="Robertson H.M."/>
            <person name="Arning N."/>
            <person name="Bitard-Feildel T."/>
            <person name="Chao H."/>
            <person name="Childers C.P."/>
            <person name="Dinh H."/>
            <person name="Doddapaneni H."/>
            <person name="Dugan S."/>
            <person name="Gowin J."/>
            <person name="Greiner C."/>
            <person name="Han Y."/>
            <person name="Hu H."/>
            <person name="Hughes D.S.T."/>
            <person name="Huylmans A.-K."/>
            <person name="Kemena C."/>
            <person name="Kremer L.P.M."/>
            <person name="Lee S.L."/>
            <person name="Lopez-Ezquerra A."/>
            <person name="Mallet L."/>
            <person name="Monroy-Kuhn J.M."/>
            <person name="Moser A."/>
            <person name="Murali S.C."/>
            <person name="Muzny D.M."/>
            <person name="Otani S."/>
            <person name="Piulachs M.-D."/>
            <person name="Poelchau M."/>
            <person name="Qu J."/>
            <person name="Schaub F."/>
            <person name="Wada-Katsumata A."/>
            <person name="Worley K.C."/>
            <person name="Xie Q."/>
            <person name="Ylla G."/>
            <person name="Poulsen M."/>
            <person name="Gibbs R.A."/>
            <person name="Schal C."/>
            <person name="Richards S."/>
            <person name="Belles X."/>
            <person name="Korb J."/>
            <person name="Bornberg-Bauer E."/>
        </authorList>
    </citation>
    <scope>NUCLEOTIDE SEQUENCE [LARGE SCALE GENOMIC DNA]</scope>
    <source>
        <tissue evidence="3">Whole body</tissue>
    </source>
</reference>
<proteinExistence type="predicted"/>
<dbReference type="OrthoDB" id="7694983at2759"/>
<organism evidence="3 4">
    <name type="scientific">Cryptotermes secundus</name>
    <dbReference type="NCBI Taxonomy" id="105785"/>
    <lineage>
        <taxon>Eukaryota</taxon>
        <taxon>Metazoa</taxon>
        <taxon>Ecdysozoa</taxon>
        <taxon>Arthropoda</taxon>
        <taxon>Hexapoda</taxon>
        <taxon>Insecta</taxon>
        <taxon>Pterygota</taxon>
        <taxon>Neoptera</taxon>
        <taxon>Polyneoptera</taxon>
        <taxon>Dictyoptera</taxon>
        <taxon>Blattodea</taxon>
        <taxon>Blattoidea</taxon>
        <taxon>Termitoidae</taxon>
        <taxon>Kalotermitidae</taxon>
        <taxon>Cryptotermitinae</taxon>
        <taxon>Cryptotermes</taxon>
    </lineage>
</organism>
<dbReference type="PANTHER" id="PTHR46599">
    <property type="entry name" value="PIGGYBAC TRANSPOSABLE ELEMENT-DERIVED PROTEIN 4"/>
    <property type="match status" value="1"/>
</dbReference>
<dbReference type="EMBL" id="NEVH01027063">
    <property type="protein sequence ID" value="PNF13973.1"/>
    <property type="molecule type" value="Genomic_DNA"/>
</dbReference>
<dbReference type="AlphaFoldDB" id="A0A2J7PCA6"/>
<keyword evidence="1" id="KW-0863">Zinc-finger</keyword>
<sequence>MLMGIIQKPTLRSYFSTRRIMSTPGFRDIISRNRLELICKFLHFVDNETMSTHQGPQKLLKILPLISQLNKKFLELYLPSQNISVDESLTLWKGRLSFKQYLPLKASKFGIKTHELCDLKKGEIVAQHCGRGKKMNKWYMKLFRKLLNTSVLNALIYKSNTGKNIGQLSFKIELVEGLFVKYASAVEHKMPGRHASDNSVLRLTERHFISRISPRSTKARPQRRCVVCKKCGKKEMVYWCEACDVVLCIECFRDYHTKLNF</sequence>
<dbReference type="CDD" id="cd19757">
    <property type="entry name" value="Bbox1"/>
    <property type="match status" value="1"/>
</dbReference>
<evidence type="ECO:0000256" key="1">
    <source>
        <dbReference type="PROSITE-ProRule" id="PRU00024"/>
    </source>
</evidence>
<keyword evidence="1" id="KW-0862">Zinc</keyword>
<dbReference type="PROSITE" id="PS50119">
    <property type="entry name" value="ZF_BBOX"/>
    <property type="match status" value="1"/>
</dbReference>